<evidence type="ECO:0000256" key="8">
    <source>
        <dbReference type="ARBA" id="ARBA00022798"/>
    </source>
</evidence>
<keyword evidence="10" id="KW-1133">Transmembrane helix</keyword>
<gene>
    <name evidence="15" type="ORF">WJX81_006091</name>
</gene>
<protein>
    <recommendedName>
        <fullName evidence="14">Acyltransferase</fullName>
        <ecNumber evidence="14">2.3.1.-</ecNumber>
    </recommendedName>
</protein>
<comment type="pathway">
    <text evidence="3">Lipid metabolism.</text>
</comment>
<evidence type="ECO:0000256" key="1">
    <source>
        <dbReference type="ARBA" id="ARBA00004477"/>
    </source>
</evidence>
<dbReference type="Pfam" id="PF03982">
    <property type="entry name" value="DAGAT"/>
    <property type="match status" value="1"/>
</dbReference>
<organism evidence="15 16">
    <name type="scientific">Elliptochloris bilobata</name>
    <dbReference type="NCBI Taxonomy" id="381761"/>
    <lineage>
        <taxon>Eukaryota</taxon>
        <taxon>Viridiplantae</taxon>
        <taxon>Chlorophyta</taxon>
        <taxon>core chlorophytes</taxon>
        <taxon>Trebouxiophyceae</taxon>
        <taxon>Trebouxiophyceae incertae sedis</taxon>
        <taxon>Elliptochloris clade</taxon>
        <taxon>Elliptochloris</taxon>
    </lineage>
</organism>
<proteinExistence type="inferred from homology"/>
<evidence type="ECO:0000256" key="13">
    <source>
        <dbReference type="ARBA" id="ARBA00023315"/>
    </source>
</evidence>
<dbReference type="GO" id="GO:0005789">
    <property type="term" value="C:endoplasmic reticulum membrane"/>
    <property type="evidence" value="ECO:0007669"/>
    <property type="project" value="UniProtKB-SubCell"/>
</dbReference>
<evidence type="ECO:0000256" key="4">
    <source>
        <dbReference type="ARBA" id="ARBA00005420"/>
    </source>
</evidence>
<evidence type="ECO:0000256" key="9">
    <source>
        <dbReference type="ARBA" id="ARBA00022824"/>
    </source>
</evidence>
<keyword evidence="8" id="KW-0319">Glycerol metabolism</keyword>
<comment type="caution">
    <text evidence="15">The sequence shown here is derived from an EMBL/GenBank/DDBJ whole genome shotgun (WGS) entry which is preliminary data.</text>
</comment>
<evidence type="ECO:0000256" key="12">
    <source>
        <dbReference type="ARBA" id="ARBA00023136"/>
    </source>
</evidence>
<dbReference type="Proteomes" id="UP001445335">
    <property type="component" value="Unassembled WGS sequence"/>
</dbReference>
<dbReference type="GO" id="GO:0019432">
    <property type="term" value="P:triglyceride biosynthetic process"/>
    <property type="evidence" value="ECO:0007669"/>
    <property type="project" value="TreeGrafter"/>
</dbReference>
<dbReference type="EMBL" id="JALJOU010000046">
    <property type="protein sequence ID" value="KAK9831448.1"/>
    <property type="molecule type" value="Genomic_DNA"/>
</dbReference>
<dbReference type="CDD" id="cd07987">
    <property type="entry name" value="LPLAT_MGAT-like"/>
    <property type="match status" value="1"/>
</dbReference>
<keyword evidence="6 14" id="KW-0808">Transferase</keyword>
<comment type="pathway">
    <text evidence="2">Glycerolipid metabolism; triacylglycerol biosynthesis.</text>
</comment>
<sequence>MLRDQNLAPLILLYLWYIIVGPGKKAAASLSWTPYMRRWSLWKYLAAYFPVRIHKTVDLDPSKSYVFGLHPHGVLTISVWATFASDGAGFPSLFPGIDMHPATLNWNFRTPIARELMLLLGFIDASAPTLRHVLKAPGRAVLLAIGGAQEALLAWPGTYDIILNKRKGFVKIALATGASLVPVLSFGENDVVTVVNTCHAGWARSFQRFTKKAAGFVIPLVYGEGLFGLPFGILPHRVPITTVVGRPIEVPKFKGDLKSEEGQALVERYHAMFVAGLKQVWEEHKEACAPQRTRSLRIVQ</sequence>
<dbReference type="PANTHER" id="PTHR12317">
    <property type="entry name" value="DIACYLGLYCEROL O-ACYLTRANSFERASE"/>
    <property type="match status" value="1"/>
</dbReference>
<keyword evidence="7" id="KW-0812">Transmembrane</keyword>
<accession>A0AAW1RCY0</accession>
<dbReference type="InterPro" id="IPR007130">
    <property type="entry name" value="DAGAT"/>
</dbReference>
<evidence type="ECO:0000256" key="2">
    <source>
        <dbReference type="ARBA" id="ARBA00004771"/>
    </source>
</evidence>
<dbReference type="EC" id="2.3.1.-" evidence="14"/>
<evidence type="ECO:0000313" key="15">
    <source>
        <dbReference type="EMBL" id="KAK9831448.1"/>
    </source>
</evidence>
<evidence type="ECO:0000256" key="11">
    <source>
        <dbReference type="ARBA" id="ARBA00023098"/>
    </source>
</evidence>
<keyword evidence="16" id="KW-1185">Reference proteome</keyword>
<keyword evidence="13" id="KW-0012">Acyltransferase</keyword>
<keyword evidence="11" id="KW-0443">Lipid metabolism</keyword>
<evidence type="ECO:0000256" key="6">
    <source>
        <dbReference type="ARBA" id="ARBA00022679"/>
    </source>
</evidence>
<dbReference type="AlphaFoldDB" id="A0AAW1RCY0"/>
<keyword evidence="12" id="KW-0472">Membrane</keyword>
<evidence type="ECO:0000256" key="10">
    <source>
        <dbReference type="ARBA" id="ARBA00022989"/>
    </source>
</evidence>
<evidence type="ECO:0000256" key="3">
    <source>
        <dbReference type="ARBA" id="ARBA00005189"/>
    </source>
</evidence>
<dbReference type="GO" id="GO:0004144">
    <property type="term" value="F:diacylglycerol O-acyltransferase activity"/>
    <property type="evidence" value="ECO:0007669"/>
    <property type="project" value="UniProtKB-ARBA"/>
</dbReference>
<evidence type="ECO:0000256" key="5">
    <source>
        <dbReference type="ARBA" id="ARBA00022516"/>
    </source>
</evidence>
<keyword evidence="9 14" id="KW-0256">Endoplasmic reticulum</keyword>
<dbReference type="PANTHER" id="PTHR12317:SF0">
    <property type="entry name" value="ACYLTRANSFERASE"/>
    <property type="match status" value="1"/>
</dbReference>
<comment type="similarity">
    <text evidence="4 14">Belongs to the diacylglycerol acyltransferase family.</text>
</comment>
<evidence type="ECO:0000313" key="16">
    <source>
        <dbReference type="Proteomes" id="UP001445335"/>
    </source>
</evidence>
<dbReference type="GO" id="GO:0006071">
    <property type="term" value="P:glycerol metabolic process"/>
    <property type="evidence" value="ECO:0007669"/>
    <property type="project" value="UniProtKB-KW"/>
</dbReference>
<comment type="subcellular location">
    <subcellularLocation>
        <location evidence="1 14">Endoplasmic reticulum membrane</location>
        <topology evidence="1 14">Multi-pass membrane protein</topology>
    </subcellularLocation>
</comment>
<reference evidence="15 16" key="1">
    <citation type="journal article" date="2024" name="Nat. Commun.">
        <title>Phylogenomics reveals the evolutionary origins of lichenization in chlorophyte algae.</title>
        <authorList>
            <person name="Puginier C."/>
            <person name="Libourel C."/>
            <person name="Otte J."/>
            <person name="Skaloud P."/>
            <person name="Haon M."/>
            <person name="Grisel S."/>
            <person name="Petersen M."/>
            <person name="Berrin J.G."/>
            <person name="Delaux P.M."/>
            <person name="Dal Grande F."/>
            <person name="Keller J."/>
        </authorList>
    </citation>
    <scope>NUCLEOTIDE SEQUENCE [LARGE SCALE GENOMIC DNA]</scope>
    <source>
        <strain evidence="15 16">SAG 245.80</strain>
    </source>
</reference>
<name>A0AAW1RCY0_9CHLO</name>
<evidence type="ECO:0000256" key="7">
    <source>
        <dbReference type="ARBA" id="ARBA00022692"/>
    </source>
</evidence>
<keyword evidence="5" id="KW-0444">Lipid biosynthesis</keyword>
<evidence type="ECO:0000256" key="14">
    <source>
        <dbReference type="RuleBase" id="RU367023"/>
    </source>
</evidence>